<keyword evidence="3" id="KW-1185">Reference proteome</keyword>
<evidence type="ECO:0000256" key="1">
    <source>
        <dbReference type="SAM" id="Phobius"/>
    </source>
</evidence>
<gene>
    <name evidence="2" type="ORF">MJO52_12850</name>
</gene>
<accession>A0ABY4VC08</accession>
<proteinExistence type="predicted"/>
<feature type="transmembrane region" description="Helical" evidence="1">
    <location>
        <begin position="106"/>
        <end position="126"/>
    </location>
</feature>
<reference evidence="2" key="1">
    <citation type="submission" date="2022-02" db="EMBL/GenBank/DDBJ databases">
        <title>Coral-associated bacteria.</title>
        <authorList>
            <person name="Tang K."/>
            <person name="Wang X."/>
        </authorList>
    </citation>
    <scope>NUCLEOTIDE SEQUENCE</scope>
    <source>
        <strain evidence="2">SCSIO 43006</strain>
    </source>
</reference>
<protein>
    <recommendedName>
        <fullName evidence="4">Integron gene cassette protein</fullName>
    </recommendedName>
</protein>
<keyword evidence="1" id="KW-0812">Transmembrane</keyword>
<organism evidence="2 3">
    <name type="scientific">Microbulbifer variabilis</name>
    <dbReference type="NCBI Taxonomy" id="266805"/>
    <lineage>
        <taxon>Bacteria</taxon>
        <taxon>Pseudomonadati</taxon>
        <taxon>Pseudomonadota</taxon>
        <taxon>Gammaproteobacteria</taxon>
        <taxon>Cellvibrionales</taxon>
        <taxon>Microbulbiferaceae</taxon>
        <taxon>Microbulbifer</taxon>
    </lineage>
</organism>
<dbReference type="RefSeq" id="WP_252082057.1">
    <property type="nucleotide sequence ID" value="NZ_CP092418.1"/>
</dbReference>
<name>A0ABY4VC08_9GAMM</name>
<dbReference type="EMBL" id="CP092418">
    <property type="protein sequence ID" value="USD19967.1"/>
    <property type="molecule type" value="Genomic_DNA"/>
</dbReference>
<keyword evidence="1" id="KW-1133">Transmembrane helix</keyword>
<evidence type="ECO:0000313" key="2">
    <source>
        <dbReference type="EMBL" id="USD19967.1"/>
    </source>
</evidence>
<sequence>MSKRIQRVIVGVLFPIILGVLFLMIWVILPRGFNNLTDSNSYTMFILAFFFQFIFLGVPALICSVIVEFFQSILKSDFCFYVGGGLLCGICNITMAALFFGESRFYTVYSFFIFCVIPGFVAAVVLREMYQSSSALLTNKE</sequence>
<feature type="transmembrane region" description="Helical" evidence="1">
    <location>
        <begin position="78"/>
        <end position="100"/>
    </location>
</feature>
<dbReference type="Proteomes" id="UP001055658">
    <property type="component" value="Chromosome"/>
</dbReference>
<feature type="transmembrane region" description="Helical" evidence="1">
    <location>
        <begin position="41"/>
        <end position="66"/>
    </location>
</feature>
<evidence type="ECO:0000313" key="3">
    <source>
        <dbReference type="Proteomes" id="UP001055658"/>
    </source>
</evidence>
<keyword evidence="1" id="KW-0472">Membrane</keyword>
<feature type="transmembrane region" description="Helical" evidence="1">
    <location>
        <begin position="7"/>
        <end position="29"/>
    </location>
</feature>
<evidence type="ECO:0008006" key="4">
    <source>
        <dbReference type="Google" id="ProtNLM"/>
    </source>
</evidence>